<keyword evidence="1" id="KW-1133">Transmembrane helix</keyword>
<keyword evidence="1" id="KW-0472">Membrane</keyword>
<gene>
    <name evidence="3" type="ordered locus">MLP_09040</name>
</gene>
<dbReference type="OrthoDB" id="8403391at2"/>
<dbReference type="KEGG" id="mph:MLP_09040"/>
<dbReference type="InterPro" id="IPR013783">
    <property type="entry name" value="Ig-like_fold"/>
</dbReference>
<dbReference type="HOGENOM" id="CLU_1004050_0_0_11"/>
<dbReference type="Pfam" id="PF01833">
    <property type="entry name" value="TIG"/>
    <property type="match status" value="1"/>
</dbReference>
<dbReference type="Gene3D" id="2.60.40.10">
    <property type="entry name" value="Immunoglobulins"/>
    <property type="match status" value="1"/>
</dbReference>
<dbReference type="InterPro" id="IPR002909">
    <property type="entry name" value="IPT_dom"/>
</dbReference>
<proteinExistence type="predicted"/>
<feature type="transmembrane region" description="Helical" evidence="1">
    <location>
        <begin position="111"/>
        <end position="131"/>
    </location>
</feature>
<evidence type="ECO:0000313" key="3">
    <source>
        <dbReference type="EMBL" id="BAK33918.1"/>
    </source>
</evidence>
<dbReference type="CDD" id="cd00102">
    <property type="entry name" value="IPT"/>
    <property type="match status" value="1"/>
</dbReference>
<dbReference type="STRING" id="1032480.MLP_09040"/>
<sequence length="277" mass="28649">MEEQDQSSDVPATEGPGGGYVAAPAIVMIAAVLFALAGIAAYTLVAFWPIPVPAGGSDTASNWFSWHGVMADETQLFIIVLAAGALGGLAHSVRSFYWYVGNRNLHSSWTLMYLALPLTGSGMALLTYLVLRGGLTTSFSTTDNVNPYGIAAISALAGLFSREAVEKLKAVFEVLLSPAEKGKDSLTGTTTIDKITPAEGAVGDLIKISGAGLSLITQVRFGGGISVAVLTASESEVTTEVPAEAVTGPLKLIGPAGAWTSRDPFTVTRGTPEEPDS</sequence>
<dbReference type="InterPro" id="IPR014756">
    <property type="entry name" value="Ig_E-set"/>
</dbReference>
<evidence type="ECO:0000313" key="4">
    <source>
        <dbReference type="Proteomes" id="UP000007947"/>
    </source>
</evidence>
<dbReference type="Proteomes" id="UP000007947">
    <property type="component" value="Chromosome"/>
</dbReference>
<feature type="domain" description="IPT/TIG" evidence="2">
    <location>
        <begin position="191"/>
        <end position="250"/>
    </location>
</feature>
<evidence type="ECO:0000256" key="1">
    <source>
        <dbReference type="SAM" id="Phobius"/>
    </source>
</evidence>
<dbReference type="eggNOG" id="ENOG50334FH">
    <property type="taxonomic scope" value="Bacteria"/>
</dbReference>
<feature type="transmembrane region" description="Helical" evidence="1">
    <location>
        <begin position="20"/>
        <end position="45"/>
    </location>
</feature>
<dbReference type="GO" id="GO:0005975">
    <property type="term" value="P:carbohydrate metabolic process"/>
    <property type="evidence" value="ECO:0007669"/>
    <property type="project" value="UniProtKB-ARBA"/>
</dbReference>
<reference evidence="3 4" key="1">
    <citation type="submission" date="2011-05" db="EMBL/GenBank/DDBJ databases">
        <title>Whole genome sequence of Microlunatus phosphovorus NM-1.</title>
        <authorList>
            <person name="Hosoyama A."/>
            <person name="Sasaki K."/>
            <person name="Harada T."/>
            <person name="Igarashi R."/>
            <person name="Kawakoshi A."/>
            <person name="Sasagawa M."/>
            <person name="Fukada J."/>
            <person name="Nakamura S."/>
            <person name="Katano Y."/>
            <person name="Hanada S."/>
            <person name="Kamagata Y."/>
            <person name="Nakamura N."/>
            <person name="Yamazaki S."/>
            <person name="Fujita N."/>
        </authorList>
    </citation>
    <scope>NUCLEOTIDE SEQUENCE [LARGE SCALE GENOMIC DNA]</scope>
    <source>
        <strain evidence="4">ATCC 700054 / DSM 10555 / JCM 9379 / NBRC 101784 / NCIMB 13414 / VKM Ac-1990 / NM-1</strain>
    </source>
</reference>
<name>F5XM39_MICPN</name>
<feature type="transmembrane region" description="Helical" evidence="1">
    <location>
        <begin position="76"/>
        <end position="99"/>
    </location>
</feature>
<evidence type="ECO:0000259" key="2">
    <source>
        <dbReference type="Pfam" id="PF01833"/>
    </source>
</evidence>
<protein>
    <recommendedName>
        <fullName evidence="2">IPT/TIG domain-containing protein</fullName>
    </recommendedName>
</protein>
<dbReference type="EMBL" id="AP012204">
    <property type="protein sequence ID" value="BAK33918.1"/>
    <property type="molecule type" value="Genomic_DNA"/>
</dbReference>
<accession>F5XM39</accession>
<dbReference type="RefSeq" id="WP_013861803.1">
    <property type="nucleotide sequence ID" value="NC_015635.1"/>
</dbReference>
<keyword evidence="1" id="KW-0812">Transmembrane</keyword>
<keyword evidence="4" id="KW-1185">Reference proteome</keyword>
<dbReference type="SUPFAM" id="SSF81296">
    <property type="entry name" value="E set domains"/>
    <property type="match status" value="1"/>
</dbReference>
<organism evidence="3 4">
    <name type="scientific">Microlunatus phosphovorus (strain ATCC 700054 / DSM 10555 / JCM 9379 / NBRC 101784 / NCIMB 13414 / VKM Ac-1990 / NM-1)</name>
    <dbReference type="NCBI Taxonomy" id="1032480"/>
    <lineage>
        <taxon>Bacteria</taxon>
        <taxon>Bacillati</taxon>
        <taxon>Actinomycetota</taxon>
        <taxon>Actinomycetes</taxon>
        <taxon>Propionibacteriales</taxon>
        <taxon>Propionibacteriaceae</taxon>
        <taxon>Microlunatus</taxon>
    </lineage>
</organism>
<dbReference type="AlphaFoldDB" id="F5XM39"/>